<feature type="modified residue" description="Phosphohistidine" evidence="2">
    <location>
        <position position="63"/>
    </location>
</feature>
<keyword evidence="1" id="KW-0902">Two-component regulatory system</keyword>
<evidence type="ECO:0000256" key="2">
    <source>
        <dbReference type="PROSITE-ProRule" id="PRU00110"/>
    </source>
</evidence>
<keyword evidence="5" id="KW-1185">Reference proteome</keyword>
<dbReference type="PROSITE" id="PS50894">
    <property type="entry name" value="HPT"/>
    <property type="match status" value="1"/>
</dbReference>
<comment type="caution">
    <text evidence="4">The sequence shown here is derived from an EMBL/GenBank/DDBJ whole genome shotgun (WGS) entry which is preliminary data.</text>
</comment>
<reference evidence="4 5" key="1">
    <citation type="submission" date="2019-03" db="EMBL/GenBank/DDBJ databases">
        <title>Genomic Encyclopedia of Type Strains, Phase IV (KMG-IV): sequencing the most valuable type-strain genomes for metagenomic binning, comparative biology and taxonomic classification.</title>
        <authorList>
            <person name="Goeker M."/>
        </authorList>
    </citation>
    <scope>NUCLEOTIDE SEQUENCE [LARGE SCALE GENOMIC DNA]</scope>
    <source>
        <strain evidence="4 5">DSM 19605</strain>
    </source>
</reference>
<dbReference type="AlphaFoldDB" id="A0A4R6UL17"/>
<dbReference type="Proteomes" id="UP000295510">
    <property type="component" value="Unassembled WGS sequence"/>
</dbReference>
<proteinExistence type="predicted"/>
<dbReference type="InterPro" id="IPR036641">
    <property type="entry name" value="HPT_dom_sf"/>
</dbReference>
<sequence>MTGCLPEGLSAPEREAVSRYFEGDAQLFIAFRASCLTQFRQDFSAAEHALATADRAALRRIVHSLKSVCLTLGQADLSAQARRLEAEVPMAAWADVEAGWRRLQQGMRAAWAIPD</sequence>
<dbReference type="InterPro" id="IPR008207">
    <property type="entry name" value="Sig_transdc_His_kin_Hpt_dom"/>
</dbReference>
<gene>
    <name evidence="4" type="ORF">DFR43_1042</name>
</gene>
<dbReference type="OrthoDB" id="9150035at2"/>
<protein>
    <submittedName>
        <fullName evidence="4">Hpt domain-containing protein</fullName>
    </submittedName>
</protein>
<dbReference type="GO" id="GO:0004672">
    <property type="term" value="F:protein kinase activity"/>
    <property type="evidence" value="ECO:0007669"/>
    <property type="project" value="UniProtKB-ARBA"/>
</dbReference>
<evidence type="ECO:0000313" key="4">
    <source>
        <dbReference type="EMBL" id="TDQ43924.1"/>
    </source>
</evidence>
<keyword evidence="2" id="KW-0597">Phosphoprotein</keyword>
<evidence type="ECO:0000313" key="5">
    <source>
        <dbReference type="Proteomes" id="UP000295510"/>
    </source>
</evidence>
<dbReference type="RefSeq" id="WP_133596124.1">
    <property type="nucleotide sequence ID" value="NZ_SNYL01000004.1"/>
</dbReference>
<evidence type="ECO:0000256" key="1">
    <source>
        <dbReference type="ARBA" id="ARBA00023012"/>
    </source>
</evidence>
<organism evidence="4 5">
    <name type="scientific">Tepidicella xavieri</name>
    <dbReference type="NCBI Taxonomy" id="360241"/>
    <lineage>
        <taxon>Bacteria</taxon>
        <taxon>Pseudomonadati</taxon>
        <taxon>Pseudomonadota</taxon>
        <taxon>Betaproteobacteria</taxon>
        <taxon>Burkholderiales</taxon>
        <taxon>Tepidicella</taxon>
    </lineage>
</organism>
<dbReference type="SUPFAM" id="SSF47226">
    <property type="entry name" value="Histidine-containing phosphotransfer domain, HPT domain"/>
    <property type="match status" value="1"/>
</dbReference>
<dbReference type="EMBL" id="SNYL01000004">
    <property type="protein sequence ID" value="TDQ43924.1"/>
    <property type="molecule type" value="Genomic_DNA"/>
</dbReference>
<dbReference type="Pfam" id="PF01627">
    <property type="entry name" value="Hpt"/>
    <property type="match status" value="1"/>
</dbReference>
<dbReference type="Gene3D" id="1.20.120.160">
    <property type="entry name" value="HPT domain"/>
    <property type="match status" value="1"/>
</dbReference>
<accession>A0A4R6UL17</accession>
<dbReference type="GO" id="GO:0000160">
    <property type="term" value="P:phosphorelay signal transduction system"/>
    <property type="evidence" value="ECO:0007669"/>
    <property type="project" value="UniProtKB-KW"/>
</dbReference>
<evidence type="ECO:0000259" key="3">
    <source>
        <dbReference type="PROSITE" id="PS50894"/>
    </source>
</evidence>
<name>A0A4R6UL17_9BURK</name>
<feature type="domain" description="HPt" evidence="3">
    <location>
        <begin position="24"/>
        <end position="115"/>
    </location>
</feature>